<dbReference type="Pfam" id="PF01553">
    <property type="entry name" value="Acyltransferase"/>
    <property type="match status" value="1"/>
</dbReference>
<dbReference type="InterPro" id="IPR050545">
    <property type="entry name" value="Mycobact_MmpL"/>
</dbReference>
<feature type="transmembrane region" description="Helical" evidence="6">
    <location>
        <begin position="775"/>
        <end position="802"/>
    </location>
</feature>
<dbReference type="Gene3D" id="1.20.1640.10">
    <property type="entry name" value="Multidrug efflux transporter AcrB transmembrane domain"/>
    <property type="match status" value="2"/>
</dbReference>
<dbReference type="GO" id="GO:0005886">
    <property type="term" value="C:plasma membrane"/>
    <property type="evidence" value="ECO:0007669"/>
    <property type="project" value="UniProtKB-SubCell"/>
</dbReference>
<dbReference type="CDD" id="cd07989">
    <property type="entry name" value="LPLAT_AGPAT-like"/>
    <property type="match status" value="1"/>
</dbReference>
<evidence type="ECO:0000313" key="8">
    <source>
        <dbReference type="EMBL" id="MBO8456364.1"/>
    </source>
</evidence>
<evidence type="ECO:0000256" key="1">
    <source>
        <dbReference type="ARBA" id="ARBA00004651"/>
    </source>
</evidence>
<keyword evidence="4 6" id="KW-1133">Transmembrane helix</keyword>
<dbReference type="InterPro" id="IPR002123">
    <property type="entry name" value="Plipid/glycerol_acylTrfase"/>
</dbReference>
<dbReference type="PANTHER" id="PTHR33406:SF13">
    <property type="entry name" value="MEMBRANE PROTEIN YDFJ"/>
    <property type="match status" value="1"/>
</dbReference>
<feature type="transmembrane region" description="Helical" evidence="6">
    <location>
        <begin position="387"/>
        <end position="408"/>
    </location>
</feature>
<accession>A0A9D9N105</accession>
<feature type="transmembrane region" description="Helical" evidence="6">
    <location>
        <begin position="682"/>
        <end position="702"/>
    </location>
</feature>
<evidence type="ECO:0000259" key="7">
    <source>
        <dbReference type="SMART" id="SM00563"/>
    </source>
</evidence>
<keyword evidence="3 6" id="KW-0812">Transmembrane</keyword>
<reference evidence="8" key="1">
    <citation type="submission" date="2020-10" db="EMBL/GenBank/DDBJ databases">
        <authorList>
            <person name="Gilroy R."/>
        </authorList>
    </citation>
    <scope>NUCLEOTIDE SEQUENCE</scope>
    <source>
        <strain evidence="8">B1-3475</strain>
    </source>
</reference>
<comment type="subcellular location">
    <subcellularLocation>
        <location evidence="1">Cell membrane</location>
        <topology evidence="1">Multi-pass membrane protein</topology>
    </subcellularLocation>
</comment>
<dbReference type="CDD" id="cd02440">
    <property type="entry name" value="AdoMet_MTases"/>
    <property type="match status" value="1"/>
</dbReference>
<feature type="transmembrane region" description="Helical" evidence="6">
    <location>
        <begin position="17"/>
        <end position="35"/>
    </location>
</feature>
<feature type="transmembrane region" description="Helical" evidence="6">
    <location>
        <begin position="708"/>
        <end position="728"/>
    </location>
</feature>
<keyword evidence="8" id="KW-0012">Acyltransferase</keyword>
<dbReference type="InterPro" id="IPR029063">
    <property type="entry name" value="SAM-dependent_MTases_sf"/>
</dbReference>
<dbReference type="SUPFAM" id="SSF53335">
    <property type="entry name" value="S-adenosyl-L-methionine-dependent methyltransferases"/>
    <property type="match status" value="1"/>
</dbReference>
<dbReference type="PANTHER" id="PTHR33406">
    <property type="entry name" value="MEMBRANE PROTEIN MJ1562-RELATED"/>
    <property type="match status" value="1"/>
</dbReference>
<dbReference type="Proteomes" id="UP000823617">
    <property type="component" value="Unassembled WGS sequence"/>
</dbReference>
<dbReference type="EMBL" id="JADIMK010000086">
    <property type="protein sequence ID" value="MBO8456364.1"/>
    <property type="molecule type" value="Genomic_DNA"/>
</dbReference>
<feature type="transmembrane region" description="Helical" evidence="6">
    <location>
        <begin position="749"/>
        <end position="769"/>
    </location>
</feature>
<protein>
    <submittedName>
        <fullName evidence="8">1-acyl-sn-glycerol-3-phosphate acyltransferase</fullName>
    </submittedName>
</protein>
<evidence type="ECO:0000256" key="4">
    <source>
        <dbReference type="ARBA" id="ARBA00022989"/>
    </source>
</evidence>
<gene>
    <name evidence="8" type="ORF">IAC08_08215</name>
</gene>
<proteinExistence type="predicted"/>
<evidence type="ECO:0000256" key="6">
    <source>
        <dbReference type="SAM" id="Phobius"/>
    </source>
</evidence>
<comment type="caution">
    <text evidence="8">The sequence shown here is derived from an EMBL/GenBank/DDBJ whole genome shotgun (WGS) entry which is preliminary data.</text>
</comment>
<dbReference type="InterPro" id="IPR004869">
    <property type="entry name" value="MMPL_dom"/>
</dbReference>
<dbReference type="Pfam" id="PF13649">
    <property type="entry name" value="Methyltransf_25"/>
    <property type="match status" value="1"/>
</dbReference>
<evidence type="ECO:0000256" key="2">
    <source>
        <dbReference type="ARBA" id="ARBA00022475"/>
    </source>
</evidence>
<dbReference type="GO" id="GO:0016746">
    <property type="term" value="F:acyltransferase activity"/>
    <property type="evidence" value="ECO:0007669"/>
    <property type="project" value="UniProtKB-KW"/>
</dbReference>
<feature type="transmembrane region" description="Helical" evidence="6">
    <location>
        <begin position="656"/>
        <end position="675"/>
    </location>
</feature>
<feature type="transmembrane region" description="Helical" evidence="6">
    <location>
        <begin position="362"/>
        <end position="381"/>
    </location>
</feature>
<keyword evidence="2" id="KW-1003">Cell membrane</keyword>
<name>A0A9D9N105_9BACT</name>
<sequence length="1278" mass="142791">MKNTFVAIYHFFRRHRILFYAVMVLSFILSGYFASKVSFEENINSFLPDDEDSHIAVEVFDNLTIKDRIVVMVSGPEDKDSLAQAADDIVQRLEASPCRHLIKDIQETVGSSDIRSVTDFVYGNLPVFLDCTDYTRLDSLIAPDVVRTRMKDNFTSLILPSGFAVKDHILKDPLGIASGTLAALEDFNVESDFIVYGDHIYSKDGSTLLIFISPVYGSGSTGRNASLVSGIEQVLSDARSHWPSMDIMYFGGPSVGVYNAKQIKKDTYITSSVALVIIILLIFIAFKSKRTIPLVIVPAVFGALFSLALIYFIKGSISAIAVGAGSAVLGIALSYSIHVLAHQNHVSSVEQLIRELAYPLTVGSFTTIGAFLGLLFTSSALLQDFGLFASLALVGTTLFCLVFLPQFLSGRSEEKPGRVLSAIEGFNAIHFEKKKWLLIFLAVLTAVCVFTSRNVSFDDDLSSINYVPEHIAKAEDRMLELSSDESQNILFVSTGHDLDEATRQYSRTDSLLAVLESRGLLDGFSSAERFVIPEDVQKQRIDAWNRWWTPEKKTLVRSRIEEAAAAAGFVPGAFDGFYSMLDRRYSVIDYASAGLPSVFSDWITTSDGLVMLISNVRLDSKDKPEVYGAFSEEPSTVVFDKAYFVEKWVSAVNDDFYLVLYISSILIFFALWLCYGRLELTLMSFLPMFLSWIIIIGIMGIFGMKFNIINIILSTFIFGIGDDFSIFIMDGLINRYKYGRDLLAHHKTAIFFSAFTILVGIGALAFAAHPALRSIAVISIFGIIAVVMVAYIIQPVIFNVFISGPASEGYPPMTFNGIFRTAALFLAFGAGCILVTLMIVPLSLLPAGRKRKSLWISYLMHYVCRMIIASAVSLKFVRDNPYGEDFSRGGILIANHQSFLDIIMLLALTPKMVMVTNSWVWHSPLFGRLIRYAGFVCTESGHEDALARVEEKLSEGYIVAIFPEGTRSEDGKIHRFHNGAFMMAEKTVADIIPVVIYGNWRAIPKKRPFYIRRSTVGYRILPRIPASDRSYGADFSERTKAVCRYMRDEYGKFCLEYDNASNPYFREALMSCYLYKGPVTEWYMRIKLGMEDYYGRYDRLLPGEGQITDIGCGMGALCLMMSMLSPGRRMTGIDYDEDKIALARNIRIKDARADFICADAACCTLPESDVFIMNDMLHYLSEDGQESLMAACASRLRTGGMIIVRDGDSGKTGRHRLTKLTELFSTRIVRFNRTAGDLHFISGERIRQMAHKLGFEVSETENDSYTSNTIYILRRKSS</sequence>
<reference evidence="8" key="2">
    <citation type="journal article" date="2021" name="PeerJ">
        <title>Extensive microbial diversity within the chicken gut microbiome revealed by metagenomics and culture.</title>
        <authorList>
            <person name="Gilroy R."/>
            <person name="Ravi A."/>
            <person name="Getino M."/>
            <person name="Pursley I."/>
            <person name="Horton D.L."/>
            <person name="Alikhan N.F."/>
            <person name="Baker D."/>
            <person name="Gharbi K."/>
            <person name="Hall N."/>
            <person name="Watson M."/>
            <person name="Adriaenssens E.M."/>
            <person name="Foster-Nyarko E."/>
            <person name="Jarju S."/>
            <person name="Secka A."/>
            <person name="Antonio M."/>
            <person name="Oren A."/>
            <person name="Chaudhuri R.R."/>
            <person name="La Ragione R."/>
            <person name="Hildebrand F."/>
            <person name="Pallen M.J."/>
        </authorList>
    </citation>
    <scope>NUCLEOTIDE SEQUENCE</scope>
    <source>
        <strain evidence="8">B1-3475</strain>
    </source>
</reference>
<dbReference type="InterPro" id="IPR041698">
    <property type="entry name" value="Methyltransf_25"/>
</dbReference>
<keyword evidence="8" id="KW-0808">Transferase</keyword>
<dbReference type="SUPFAM" id="SSF82866">
    <property type="entry name" value="Multidrug efflux transporter AcrB transmembrane domain"/>
    <property type="match status" value="2"/>
</dbReference>
<feature type="transmembrane region" description="Helical" evidence="6">
    <location>
        <begin position="268"/>
        <end position="286"/>
    </location>
</feature>
<evidence type="ECO:0000313" key="9">
    <source>
        <dbReference type="Proteomes" id="UP000823617"/>
    </source>
</evidence>
<feature type="transmembrane region" description="Helical" evidence="6">
    <location>
        <begin position="319"/>
        <end position="341"/>
    </location>
</feature>
<feature type="transmembrane region" description="Helical" evidence="6">
    <location>
        <begin position="436"/>
        <end position="455"/>
    </location>
</feature>
<feature type="domain" description="Phospholipid/glycerol acyltransferase" evidence="7">
    <location>
        <begin position="890"/>
        <end position="999"/>
    </location>
</feature>
<evidence type="ECO:0000256" key="5">
    <source>
        <dbReference type="ARBA" id="ARBA00023136"/>
    </source>
</evidence>
<feature type="transmembrane region" description="Helical" evidence="6">
    <location>
        <begin position="293"/>
        <end position="313"/>
    </location>
</feature>
<keyword evidence="5 6" id="KW-0472">Membrane</keyword>
<feature type="transmembrane region" description="Helical" evidence="6">
    <location>
        <begin position="823"/>
        <end position="844"/>
    </location>
</feature>
<dbReference type="AlphaFoldDB" id="A0A9D9N105"/>
<feature type="transmembrane region" description="Helical" evidence="6">
    <location>
        <begin position="856"/>
        <end position="877"/>
    </location>
</feature>
<dbReference type="SUPFAM" id="SSF69593">
    <property type="entry name" value="Glycerol-3-phosphate (1)-acyltransferase"/>
    <property type="match status" value="1"/>
</dbReference>
<evidence type="ECO:0000256" key="3">
    <source>
        <dbReference type="ARBA" id="ARBA00022692"/>
    </source>
</evidence>
<dbReference type="Pfam" id="PF03176">
    <property type="entry name" value="MMPL"/>
    <property type="match status" value="1"/>
</dbReference>
<dbReference type="Gene3D" id="3.40.50.150">
    <property type="entry name" value="Vaccinia Virus protein VP39"/>
    <property type="match status" value="1"/>
</dbReference>
<organism evidence="8 9">
    <name type="scientific">Candidatus Cryptobacteroides intestinigallinarum</name>
    <dbReference type="NCBI Taxonomy" id="2840767"/>
    <lineage>
        <taxon>Bacteria</taxon>
        <taxon>Pseudomonadati</taxon>
        <taxon>Bacteroidota</taxon>
        <taxon>Bacteroidia</taxon>
        <taxon>Bacteroidales</taxon>
        <taxon>Candidatus Cryptobacteroides</taxon>
    </lineage>
</organism>
<dbReference type="SMART" id="SM00563">
    <property type="entry name" value="PlsC"/>
    <property type="match status" value="1"/>
</dbReference>